<name>A0AAE3JMU8_9FLAO</name>
<dbReference type="Pfam" id="PF01156">
    <property type="entry name" value="IU_nuc_hydro"/>
    <property type="match status" value="1"/>
</dbReference>
<keyword evidence="1 4" id="KW-0378">Hydrolase</keyword>
<gene>
    <name evidence="4" type="ORF">K8352_00225</name>
</gene>
<keyword evidence="2" id="KW-0326">Glycosidase</keyword>
<dbReference type="InterPro" id="IPR036452">
    <property type="entry name" value="Ribo_hydro-like"/>
</dbReference>
<feature type="domain" description="Inosine/uridine-preferring nucleoside hydrolase" evidence="3">
    <location>
        <begin position="39"/>
        <end position="259"/>
    </location>
</feature>
<evidence type="ECO:0000313" key="5">
    <source>
        <dbReference type="Proteomes" id="UP001200642"/>
    </source>
</evidence>
<dbReference type="RefSeq" id="WP_317900318.1">
    <property type="nucleotide sequence ID" value="NZ_JAIRBC010000001.1"/>
</dbReference>
<reference evidence="4" key="1">
    <citation type="submission" date="2023-02" db="EMBL/GenBank/DDBJ databases">
        <title>Genome of Flavobacteriaceae gen. nov. sp. strain F89.</title>
        <authorList>
            <person name="Wang Y."/>
        </authorList>
    </citation>
    <scope>NUCLEOTIDE SEQUENCE</scope>
    <source>
        <strain evidence="4">F89</strain>
    </source>
</reference>
<sequence>MKHFGFLPWLLFTTVTSYTGYSQEGISTLGASIDPRMRVIIDNDLGGDPDGLFQLAHHLLSPSVEIRGIIASHLYTEGFGAPGTSEYAGEKAMEILKILHLDKTIPVYTDKNESLKDVNVAVNSDAAQAIIKEALRTDTDLPLYVVCGGGLTNIASAYLLEPKISKKLTLIWIGGPEYADLALPPPGSTPLEYNLGIDKVAAQVIFNKSDIALWQVPRNVYRQPIMSRAELMLRVRNKGPLGNYLAQALTDAFKIMNSWKIPAGETYIIGDNPLVLLTALQSSFEPDPSSSPYVTKRAPKINDEGLYETNLLGRKIRVYAQLDNRLLFNDFYDKLELLATDQN</sequence>
<accession>A0AAE3JMU8</accession>
<dbReference type="Gene3D" id="3.90.245.10">
    <property type="entry name" value="Ribonucleoside hydrolase-like"/>
    <property type="match status" value="1"/>
</dbReference>
<dbReference type="GO" id="GO:0008477">
    <property type="term" value="F:purine nucleosidase activity"/>
    <property type="evidence" value="ECO:0007669"/>
    <property type="project" value="TreeGrafter"/>
</dbReference>
<dbReference type="SUPFAM" id="SSF53590">
    <property type="entry name" value="Nucleoside hydrolase"/>
    <property type="match status" value="1"/>
</dbReference>
<evidence type="ECO:0000313" key="4">
    <source>
        <dbReference type="EMBL" id="MCG2459166.1"/>
    </source>
</evidence>
<evidence type="ECO:0000259" key="3">
    <source>
        <dbReference type="Pfam" id="PF01156"/>
    </source>
</evidence>
<comment type="caution">
    <text evidence="4">The sequence shown here is derived from an EMBL/GenBank/DDBJ whole genome shotgun (WGS) entry which is preliminary data.</text>
</comment>
<keyword evidence="5" id="KW-1185">Reference proteome</keyword>
<dbReference type="EMBL" id="JAIRBC010000001">
    <property type="protein sequence ID" value="MCG2459166.1"/>
    <property type="molecule type" value="Genomic_DNA"/>
</dbReference>
<dbReference type="Proteomes" id="UP001200642">
    <property type="component" value="Unassembled WGS sequence"/>
</dbReference>
<protein>
    <submittedName>
        <fullName evidence="4">Nucleoside hydrolase</fullName>
    </submittedName>
</protein>
<evidence type="ECO:0000256" key="1">
    <source>
        <dbReference type="ARBA" id="ARBA00022801"/>
    </source>
</evidence>
<dbReference type="GO" id="GO:0006152">
    <property type="term" value="P:purine nucleoside catabolic process"/>
    <property type="evidence" value="ECO:0007669"/>
    <property type="project" value="TreeGrafter"/>
</dbReference>
<dbReference type="InterPro" id="IPR001910">
    <property type="entry name" value="Inosine/uridine_hydrolase_dom"/>
</dbReference>
<dbReference type="InterPro" id="IPR023186">
    <property type="entry name" value="IUNH"/>
</dbReference>
<dbReference type="PANTHER" id="PTHR12304:SF4">
    <property type="entry name" value="URIDINE NUCLEOSIDASE"/>
    <property type="match status" value="1"/>
</dbReference>
<dbReference type="AlphaFoldDB" id="A0AAE3JMU8"/>
<dbReference type="PANTHER" id="PTHR12304">
    <property type="entry name" value="INOSINE-URIDINE PREFERRING NUCLEOSIDE HYDROLASE"/>
    <property type="match status" value="1"/>
</dbReference>
<organism evidence="4 5">
    <name type="scientific">Cerina litoralis</name>
    <dbReference type="NCBI Taxonomy" id="2874477"/>
    <lineage>
        <taxon>Bacteria</taxon>
        <taxon>Pseudomonadati</taxon>
        <taxon>Bacteroidota</taxon>
        <taxon>Flavobacteriia</taxon>
        <taxon>Flavobacteriales</taxon>
        <taxon>Flavobacteriaceae</taxon>
        <taxon>Cerina</taxon>
    </lineage>
</organism>
<evidence type="ECO:0000256" key="2">
    <source>
        <dbReference type="ARBA" id="ARBA00023295"/>
    </source>
</evidence>
<proteinExistence type="predicted"/>
<dbReference type="GO" id="GO:0005829">
    <property type="term" value="C:cytosol"/>
    <property type="evidence" value="ECO:0007669"/>
    <property type="project" value="TreeGrafter"/>
</dbReference>